<dbReference type="Pfam" id="PF01018">
    <property type="entry name" value="GTP1_OBG"/>
    <property type="match status" value="1"/>
</dbReference>
<evidence type="ECO:0000259" key="5">
    <source>
        <dbReference type="PROSITE" id="PS51883"/>
    </source>
</evidence>
<dbReference type="PANTHER" id="PTHR11702">
    <property type="entry name" value="DEVELOPMENTALLY REGULATED GTP-BINDING PROTEIN-RELATED"/>
    <property type="match status" value="1"/>
</dbReference>
<dbReference type="InterPro" id="IPR045086">
    <property type="entry name" value="OBG_GTPase"/>
</dbReference>
<dbReference type="InterPro" id="IPR027417">
    <property type="entry name" value="P-loop_NTPase"/>
</dbReference>
<dbReference type="Proteomes" id="UP001642540">
    <property type="component" value="Unassembled WGS sequence"/>
</dbReference>
<dbReference type="PANTHER" id="PTHR11702:SF43">
    <property type="entry name" value="GTP-BINDING PROTEIN 10"/>
    <property type="match status" value="1"/>
</dbReference>
<dbReference type="Gene3D" id="3.40.50.300">
    <property type="entry name" value="P-loop containing nucleotide triphosphate hydrolases"/>
    <property type="match status" value="1"/>
</dbReference>
<evidence type="ECO:0000313" key="6">
    <source>
        <dbReference type="EMBL" id="CAL8083248.1"/>
    </source>
</evidence>
<proteinExistence type="predicted"/>
<reference evidence="6 7" key="1">
    <citation type="submission" date="2024-08" db="EMBL/GenBank/DDBJ databases">
        <authorList>
            <person name="Cucini C."/>
            <person name="Frati F."/>
        </authorList>
    </citation>
    <scope>NUCLEOTIDE SEQUENCE [LARGE SCALE GENOMIC DNA]</scope>
</reference>
<evidence type="ECO:0000256" key="2">
    <source>
        <dbReference type="ARBA" id="ARBA00023134"/>
    </source>
</evidence>
<keyword evidence="7" id="KW-1185">Reference proteome</keyword>
<feature type="region of interest" description="Disordered" evidence="3">
    <location>
        <begin position="60"/>
        <end position="80"/>
    </location>
</feature>
<dbReference type="EMBL" id="CAXLJM020000016">
    <property type="protein sequence ID" value="CAL8083248.1"/>
    <property type="molecule type" value="Genomic_DNA"/>
</dbReference>
<organism evidence="6 7">
    <name type="scientific">Orchesella dallaii</name>
    <dbReference type="NCBI Taxonomy" id="48710"/>
    <lineage>
        <taxon>Eukaryota</taxon>
        <taxon>Metazoa</taxon>
        <taxon>Ecdysozoa</taxon>
        <taxon>Arthropoda</taxon>
        <taxon>Hexapoda</taxon>
        <taxon>Collembola</taxon>
        <taxon>Entomobryomorpha</taxon>
        <taxon>Entomobryoidea</taxon>
        <taxon>Orchesellidae</taxon>
        <taxon>Orchesellinae</taxon>
        <taxon>Orchesella</taxon>
    </lineage>
</organism>
<feature type="domain" description="OBG-type G" evidence="4">
    <location>
        <begin position="225"/>
        <end position="424"/>
    </location>
</feature>
<accession>A0ABP1Q373</accession>
<dbReference type="SUPFAM" id="SSF82051">
    <property type="entry name" value="Obg GTP-binding protein N-terminal domain"/>
    <property type="match status" value="1"/>
</dbReference>
<gene>
    <name evidence="6" type="ORF">ODALV1_LOCUS5430</name>
</gene>
<protein>
    <recommendedName>
        <fullName evidence="8">GTP-binding protein 10</fullName>
    </recommendedName>
</protein>
<dbReference type="Pfam" id="PF01926">
    <property type="entry name" value="MMR_HSR1"/>
    <property type="match status" value="1"/>
</dbReference>
<dbReference type="InterPro" id="IPR036726">
    <property type="entry name" value="GTP1_OBG_dom_sf"/>
</dbReference>
<dbReference type="PRINTS" id="PR00326">
    <property type="entry name" value="GTP1OBG"/>
</dbReference>
<comment type="caution">
    <text evidence="6">The sequence shown here is derived from an EMBL/GenBank/DDBJ whole genome shotgun (WGS) entry which is preliminary data.</text>
</comment>
<sequence length="444" mass="48828">MRFAPVLQNFRTFRDASQCWCHCAGSLTPASFLGRGTNFRPFLLKSVGKLKLIQLNRYSSTTSSGSKDASDHDSLKEVETTTRRKDNTTVFYDSLRVFAKAGSGGQGLPKKGGIGGRGGDVIAVGRSDTTLKEMCQKYPKKRFIANPGADSKFFCLYGEPGKPLTFPVPLGVSIVTEFGHKLGEINKNGEAIVVAKGGIGGCPSNGFSAELGQVHNVTLDLKLIADVGFVGFPNAGKSTLLKALSRASPKIASYPFTTIRPNIGVIEYPDFRQISLADLPGLIEGAHSNIGMGHKFLKHVERTKILLFVVDIHGFQLSPQFPKRSALETIVLLNRELELYKEELTEKAAILVLNKSDLPGSYEKICHIKDTLKDQCTYEKYVKSLPQDYVPDCIMKFDKIVHLSAAKDEISVNQLKYVIRKIIDINDGEGENSMILHETVRSRL</sequence>
<evidence type="ECO:0000256" key="3">
    <source>
        <dbReference type="SAM" id="MobiDB-lite"/>
    </source>
</evidence>
<feature type="compositionally biased region" description="Basic and acidic residues" evidence="3">
    <location>
        <begin position="68"/>
        <end position="80"/>
    </location>
</feature>
<dbReference type="CDD" id="cd01898">
    <property type="entry name" value="Obg"/>
    <property type="match status" value="1"/>
</dbReference>
<name>A0ABP1Q373_9HEXA</name>
<dbReference type="InterPro" id="IPR006169">
    <property type="entry name" value="GTP1_OBG_dom"/>
</dbReference>
<feature type="domain" description="Obg" evidence="5">
    <location>
        <begin position="89"/>
        <end position="224"/>
    </location>
</feature>
<dbReference type="Gene3D" id="2.70.210.12">
    <property type="entry name" value="GTP1/OBG domain"/>
    <property type="match status" value="1"/>
</dbReference>
<dbReference type="PROSITE" id="PS51883">
    <property type="entry name" value="OBG"/>
    <property type="match status" value="1"/>
</dbReference>
<dbReference type="SUPFAM" id="SSF52540">
    <property type="entry name" value="P-loop containing nucleoside triphosphate hydrolases"/>
    <property type="match status" value="1"/>
</dbReference>
<keyword evidence="2" id="KW-0342">GTP-binding</keyword>
<evidence type="ECO:0000313" key="7">
    <source>
        <dbReference type="Proteomes" id="UP001642540"/>
    </source>
</evidence>
<evidence type="ECO:0000256" key="1">
    <source>
        <dbReference type="ARBA" id="ARBA00022741"/>
    </source>
</evidence>
<dbReference type="PROSITE" id="PS51710">
    <property type="entry name" value="G_OBG"/>
    <property type="match status" value="1"/>
</dbReference>
<evidence type="ECO:0000259" key="4">
    <source>
        <dbReference type="PROSITE" id="PS51710"/>
    </source>
</evidence>
<keyword evidence="1" id="KW-0547">Nucleotide-binding</keyword>
<dbReference type="InterPro" id="IPR006073">
    <property type="entry name" value="GTP-bd"/>
</dbReference>
<dbReference type="InterPro" id="IPR031167">
    <property type="entry name" value="G_OBG"/>
</dbReference>
<evidence type="ECO:0008006" key="8">
    <source>
        <dbReference type="Google" id="ProtNLM"/>
    </source>
</evidence>